<dbReference type="GO" id="GO:0016747">
    <property type="term" value="F:acyltransferase activity, transferring groups other than amino-acyl groups"/>
    <property type="evidence" value="ECO:0007669"/>
    <property type="project" value="InterPro"/>
</dbReference>
<dbReference type="EMBL" id="CP053708">
    <property type="protein sequence ID" value="QKE91059.1"/>
    <property type="molecule type" value="Genomic_DNA"/>
</dbReference>
<feature type="transmembrane region" description="Helical" evidence="1">
    <location>
        <begin position="247"/>
        <end position="267"/>
    </location>
</feature>
<protein>
    <submittedName>
        <fullName evidence="3">Acyltransferase</fullName>
    </submittedName>
</protein>
<gene>
    <name evidence="3" type="ORF">HN018_14295</name>
</gene>
<feature type="transmembrane region" description="Helical" evidence="1">
    <location>
        <begin position="167"/>
        <end position="188"/>
    </location>
</feature>
<dbReference type="InterPro" id="IPR002656">
    <property type="entry name" value="Acyl_transf_3_dom"/>
</dbReference>
<feature type="transmembrane region" description="Helical" evidence="1">
    <location>
        <begin position="141"/>
        <end position="160"/>
    </location>
</feature>
<organism evidence="3 4">
    <name type="scientific">Lichenicola cladoniae</name>
    <dbReference type="NCBI Taxonomy" id="1484109"/>
    <lineage>
        <taxon>Bacteria</taxon>
        <taxon>Pseudomonadati</taxon>
        <taxon>Pseudomonadota</taxon>
        <taxon>Alphaproteobacteria</taxon>
        <taxon>Acetobacterales</taxon>
        <taxon>Acetobacteraceae</taxon>
        <taxon>Lichenicola</taxon>
    </lineage>
</organism>
<reference evidence="3 4" key="1">
    <citation type="journal article" date="2014" name="World J. Microbiol. Biotechnol.">
        <title>Biodiversity and physiological characteristics of Antarctic and Arctic lichens-associated bacteria.</title>
        <authorList>
            <person name="Lee Y.M."/>
            <person name="Kim E.H."/>
            <person name="Lee H.K."/>
            <person name="Hong S.G."/>
        </authorList>
    </citation>
    <scope>NUCLEOTIDE SEQUENCE [LARGE SCALE GENOMIC DNA]</scope>
    <source>
        <strain evidence="3 4">PAMC 26569</strain>
    </source>
</reference>
<feature type="transmembrane region" description="Helical" evidence="1">
    <location>
        <begin position="279"/>
        <end position="302"/>
    </location>
</feature>
<dbReference type="Pfam" id="PF01757">
    <property type="entry name" value="Acyl_transf_3"/>
    <property type="match status" value="1"/>
</dbReference>
<feature type="domain" description="Acyltransferase 3" evidence="2">
    <location>
        <begin position="3"/>
        <end position="327"/>
    </location>
</feature>
<keyword evidence="3" id="KW-0012">Acyltransferase</keyword>
<keyword evidence="4" id="KW-1185">Reference proteome</keyword>
<sequence length="357" mass="39550">MIHHAVILTVTGNDFWHNHAQPHQWWEWVAFRSPVMLLDQGISAVYLFFVLSGFVLALPWFSGRHQTYPTFIIRRVCRIYIPYLASMLFSVLLLLAVGHPVISNVSTFYASIWHSALDVSTLGRTLAVDTDNSLNFPTWTIAWELRIALIFPILLAPVVLLKRNGLLLSLVVMLVACIGLRVAGPVAAEFGRVAYAYIALFIMGAALASIVDRIQTFEPGSTRSTTALLGLGALLLFPVWSTKPLVAFIPLGAGSMLVMIAALRTGWFSSFLQRATPRWLGKISFSVYLIHVPIITAFLAITQEWLPVPIALISGVILSFAAAPIFYRLVEYPAQQLGRRLSRPKPSAKILDRAVTV</sequence>
<feature type="transmembrane region" description="Helical" evidence="1">
    <location>
        <begin position="308"/>
        <end position="330"/>
    </location>
</feature>
<feature type="transmembrane region" description="Helical" evidence="1">
    <location>
        <begin position="41"/>
        <end position="61"/>
    </location>
</feature>
<evidence type="ECO:0000256" key="1">
    <source>
        <dbReference type="SAM" id="Phobius"/>
    </source>
</evidence>
<evidence type="ECO:0000313" key="4">
    <source>
        <dbReference type="Proteomes" id="UP000500767"/>
    </source>
</evidence>
<keyword evidence="1" id="KW-0472">Membrane</keyword>
<dbReference type="AlphaFoldDB" id="A0A6M8HRF2"/>
<dbReference type="Proteomes" id="UP000500767">
    <property type="component" value="Chromosome"/>
</dbReference>
<feature type="transmembrane region" description="Helical" evidence="1">
    <location>
        <begin position="223"/>
        <end position="241"/>
    </location>
</feature>
<keyword evidence="1" id="KW-1133">Transmembrane helix</keyword>
<dbReference type="KEGG" id="lck:HN018_14295"/>
<keyword evidence="1" id="KW-0812">Transmembrane</keyword>
<dbReference type="PANTHER" id="PTHR23028">
    <property type="entry name" value="ACETYLTRANSFERASE"/>
    <property type="match status" value="1"/>
</dbReference>
<keyword evidence="3" id="KW-0808">Transferase</keyword>
<evidence type="ECO:0000259" key="2">
    <source>
        <dbReference type="Pfam" id="PF01757"/>
    </source>
</evidence>
<evidence type="ECO:0000313" key="3">
    <source>
        <dbReference type="EMBL" id="QKE91059.1"/>
    </source>
</evidence>
<feature type="transmembrane region" description="Helical" evidence="1">
    <location>
        <begin position="194"/>
        <end position="211"/>
    </location>
</feature>
<dbReference type="InterPro" id="IPR050879">
    <property type="entry name" value="Acyltransferase_3"/>
</dbReference>
<accession>A0A6M8HRF2</accession>
<proteinExistence type="predicted"/>
<name>A0A6M8HRF2_9PROT</name>
<feature type="transmembrane region" description="Helical" evidence="1">
    <location>
        <begin position="81"/>
        <end position="102"/>
    </location>
</feature>